<keyword evidence="5" id="KW-1185">Reference proteome</keyword>
<dbReference type="Proteomes" id="UP001259982">
    <property type="component" value="Unassembled WGS sequence"/>
</dbReference>
<evidence type="ECO:0000256" key="3">
    <source>
        <dbReference type="SAM" id="SignalP"/>
    </source>
</evidence>
<evidence type="ECO:0000256" key="1">
    <source>
        <dbReference type="SAM" id="Coils"/>
    </source>
</evidence>
<reference evidence="4 5" key="1">
    <citation type="submission" date="2023-09" db="EMBL/GenBank/DDBJ databases">
        <authorList>
            <person name="Rey-Velasco X."/>
        </authorList>
    </citation>
    <scope>NUCLEOTIDE SEQUENCE [LARGE SCALE GENOMIC DNA]</scope>
    <source>
        <strain evidence="4 5">P385</strain>
    </source>
</reference>
<feature type="compositionally biased region" description="Basic and acidic residues" evidence="2">
    <location>
        <begin position="140"/>
        <end position="154"/>
    </location>
</feature>
<organism evidence="4 5">
    <name type="scientific">Spectribacter acetivorans</name>
    <dbReference type="NCBI Taxonomy" id="3075603"/>
    <lineage>
        <taxon>Bacteria</taxon>
        <taxon>Pseudomonadati</taxon>
        <taxon>Pseudomonadota</taxon>
        <taxon>Gammaproteobacteria</taxon>
        <taxon>Salinisphaerales</taxon>
        <taxon>Salinisphaeraceae</taxon>
        <taxon>Spectribacter</taxon>
    </lineage>
</organism>
<evidence type="ECO:0000313" key="5">
    <source>
        <dbReference type="Proteomes" id="UP001259982"/>
    </source>
</evidence>
<proteinExistence type="predicted"/>
<evidence type="ECO:0000256" key="2">
    <source>
        <dbReference type="SAM" id="MobiDB-lite"/>
    </source>
</evidence>
<accession>A0ABU3B8L0</accession>
<name>A0ABU3B8L0_9GAMM</name>
<sequence>MSPRTRMRFLATPLLALSLVGAAHAHGEYGEHVEHFEDHLDTYAADVEAMAATIDAVAAGDKNMEALVEQWEAVKIHGAVEEVATPLYPPVWAGISQLRNALDNDADDAVVEARADQLKAALNQGLGALKWAAASGGQASEDHHDDEHGHDESHGATGPAAVDTIVDELEQAVALYEDDKLEQAQALIQKAYLQRFEYLEGDLIEQDAKLVAALEEDFNGHLPTLMNDGADMAAVNARLDTMRERLNRARQMLTDSDKDKPDVF</sequence>
<feature type="region of interest" description="Disordered" evidence="2">
    <location>
        <begin position="133"/>
        <end position="158"/>
    </location>
</feature>
<feature type="coiled-coil region" evidence="1">
    <location>
        <begin position="232"/>
        <end position="259"/>
    </location>
</feature>
<protein>
    <submittedName>
        <fullName evidence="4">Uncharacterized protein</fullName>
    </submittedName>
</protein>
<feature type="chain" id="PRO_5046629127" evidence="3">
    <location>
        <begin position="26"/>
        <end position="264"/>
    </location>
</feature>
<gene>
    <name evidence="4" type="ORF">RM531_10045</name>
</gene>
<keyword evidence="3" id="KW-0732">Signal</keyword>
<dbReference type="EMBL" id="JAVRHY010000008">
    <property type="protein sequence ID" value="MDT0618814.1"/>
    <property type="molecule type" value="Genomic_DNA"/>
</dbReference>
<keyword evidence="1" id="KW-0175">Coiled coil</keyword>
<feature type="signal peptide" evidence="3">
    <location>
        <begin position="1"/>
        <end position="25"/>
    </location>
</feature>
<dbReference type="RefSeq" id="WP_311659019.1">
    <property type="nucleotide sequence ID" value="NZ_JAVRHY010000008.1"/>
</dbReference>
<evidence type="ECO:0000313" key="4">
    <source>
        <dbReference type="EMBL" id="MDT0618814.1"/>
    </source>
</evidence>
<comment type="caution">
    <text evidence="4">The sequence shown here is derived from an EMBL/GenBank/DDBJ whole genome shotgun (WGS) entry which is preliminary data.</text>
</comment>